<comment type="similarity">
    <text evidence="1">Belongs to the YciI family.</text>
</comment>
<dbReference type="Pfam" id="PF03795">
    <property type="entry name" value="YCII"/>
    <property type="match status" value="1"/>
</dbReference>
<dbReference type="RefSeq" id="WP_340363004.1">
    <property type="nucleotide sequence ID" value="NZ_JBBKZV010000003.1"/>
</dbReference>
<dbReference type="PANTHER" id="PTHR35174">
    <property type="entry name" value="BLL7171 PROTEIN-RELATED"/>
    <property type="match status" value="1"/>
</dbReference>
<comment type="caution">
    <text evidence="3">The sequence shown here is derived from an EMBL/GenBank/DDBJ whole genome shotgun (WGS) entry which is preliminary data.</text>
</comment>
<dbReference type="InterPro" id="IPR005545">
    <property type="entry name" value="YCII"/>
</dbReference>
<dbReference type="InterPro" id="IPR011008">
    <property type="entry name" value="Dimeric_a/b-barrel"/>
</dbReference>
<evidence type="ECO:0000259" key="2">
    <source>
        <dbReference type="Pfam" id="PF03795"/>
    </source>
</evidence>
<feature type="domain" description="YCII-related" evidence="2">
    <location>
        <begin position="1"/>
        <end position="111"/>
    </location>
</feature>
<evidence type="ECO:0000313" key="3">
    <source>
        <dbReference type="EMBL" id="MEJ8821958.1"/>
    </source>
</evidence>
<protein>
    <submittedName>
        <fullName evidence="3">YciI family protein</fullName>
    </submittedName>
</protein>
<organism evidence="3 4">
    <name type="scientific">Variovorax humicola</name>
    <dbReference type="NCBI Taxonomy" id="1769758"/>
    <lineage>
        <taxon>Bacteria</taxon>
        <taxon>Pseudomonadati</taxon>
        <taxon>Pseudomonadota</taxon>
        <taxon>Betaproteobacteria</taxon>
        <taxon>Burkholderiales</taxon>
        <taxon>Comamonadaceae</taxon>
        <taxon>Variovorax</taxon>
    </lineage>
</organism>
<dbReference type="PANTHER" id="PTHR35174:SF4">
    <property type="entry name" value="BLL7163 PROTEIN"/>
    <property type="match status" value="1"/>
</dbReference>
<keyword evidence="4" id="KW-1185">Reference proteome</keyword>
<reference evidence="3 4" key="1">
    <citation type="submission" date="2024-03" db="EMBL/GenBank/DDBJ databases">
        <title>Novel species of the genus Variovorax.</title>
        <authorList>
            <person name="Liu Q."/>
            <person name="Xin Y.-H."/>
        </authorList>
    </citation>
    <scope>NUCLEOTIDE SEQUENCE [LARGE SCALE GENOMIC DNA]</scope>
    <source>
        <strain evidence="3 4">KACC 18501</strain>
    </source>
</reference>
<evidence type="ECO:0000313" key="4">
    <source>
        <dbReference type="Proteomes" id="UP001363010"/>
    </source>
</evidence>
<gene>
    <name evidence="3" type="ORF">WKW80_07895</name>
</gene>
<evidence type="ECO:0000256" key="1">
    <source>
        <dbReference type="ARBA" id="ARBA00007689"/>
    </source>
</evidence>
<dbReference type="EMBL" id="JBBKZV010000003">
    <property type="protein sequence ID" value="MEJ8821958.1"/>
    <property type="molecule type" value="Genomic_DNA"/>
</dbReference>
<dbReference type="Gene3D" id="3.30.70.1060">
    <property type="entry name" value="Dimeric alpha+beta barrel"/>
    <property type="match status" value="1"/>
</dbReference>
<proteinExistence type="inferred from homology"/>
<name>A0ABU8VX12_9BURK</name>
<dbReference type="Proteomes" id="UP001363010">
    <property type="component" value="Unassembled WGS sequence"/>
</dbReference>
<accession>A0ABU8VX12</accession>
<dbReference type="SUPFAM" id="SSF54909">
    <property type="entry name" value="Dimeric alpha+beta barrel"/>
    <property type="match status" value="1"/>
</dbReference>
<sequence>MKFMVIVKADANTEAGVMPSEQLLTEMGKFNESLVKAGALLAGEGLHPSSKGARIRYDGTQRTVIDGPFAETKELVAGFWLIQVKSKDEAIEWLKRAPFGDGAEVEIRQVFSPEDFGPALTPELKANEERLRAQAAAQQQQQ</sequence>